<dbReference type="GO" id="GO:0043590">
    <property type="term" value="C:bacterial nucleoid"/>
    <property type="evidence" value="ECO:0007669"/>
    <property type="project" value="TreeGrafter"/>
</dbReference>
<feature type="domain" description="DNA replication/recombination mediator RecO N-terminal" evidence="8">
    <location>
        <begin position="8"/>
        <end position="83"/>
    </location>
</feature>
<evidence type="ECO:0000313" key="9">
    <source>
        <dbReference type="EMBL" id="KUK46361.1"/>
    </source>
</evidence>
<evidence type="ECO:0000256" key="4">
    <source>
        <dbReference type="ARBA" id="ARBA00023172"/>
    </source>
</evidence>
<comment type="caution">
    <text evidence="9">The sequence shown here is derived from an EMBL/GenBank/DDBJ whole genome shotgun (WGS) entry which is preliminary data.</text>
</comment>
<evidence type="ECO:0000256" key="2">
    <source>
        <dbReference type="ARBA" id="ARBA00021310"/>
    </source>
</evidence>
<comment type="similarity">
    <text evidence="1 7">Belongs to the RecO family.</text>
</comment>
<dbReference type="Gene3D" id="2.40.50.140">
    <property type="entry name" value="Nucleic acid-binding proteins"/>
    <property type="match status" value="1"/>
</dbReference>
<dbReference type="PANTHER" id="PTHR33991">
    <property type="entry name" value="DNA REPAIR PROTEIN RECO"/>
    <property type="match status" value="1"/>
</dbReference>
<evidence type="ECO:0000256" key="6">
    <source>
        <dbReference type="ARBA" id="ARBA00033409"/>
    </source>
</evidence>
<dbReference type="Pfam" id="PF11967">
    <property type="entry name" value="RecO_N"/>
    <property type="match status" value="1"/>
</dbReference>
<dbReference type="GO" id="GO:0006302">
    <property type="term" value="P:double-strand break repair"/>
    <property type="evidence" value="ECO:0007669"/>
    <property type="project" value="TreeGrafter"/>
</dbReference>
<keyword evidence="3 7" id="KW-0227">DNA damage</keyword>
<evidence type="ECO:0000256" key="7">
    <source>
        <dbReference type="HAMAP-Rule" id="MF_00201"/>
    </source>
</evidence>
<keyword evidence="5 7" id="KW-0234">DNA repair</keyword>
<dbReference type="InterPro" id="IPR022572">
    <property type="entry name" value="DNA_rep/recomb_RecO_N"/>
</dbReference>
<dbReference type="Proteomes" id="UP000064249">
    <property type="component" value="Unassembled WGS sequence"/>
</dbReference>
<keyword evidence="4 7" id="KW-0233">DNA recombination</keyword>
<dbReference type="HAMAP" id="MF_00201">
    <property type="entry name" value="RecO"/>
    <property type="match status" value="1"/>
</dbReference>
<dbReference type="InterPro" id="IPR012340">
    <property type="entry name" value="NA-bd_OB-fold"/>
</dbReference>
<dbReference type="SUPFAM" id="SSF57863">
    <property type="entry name" value="ArfGap/RecO-like zinc finger"/>
    <property type="match status" value="1"/>
</dbReference>
<dbReference type="PANTHER" id="PTHR33991:SF1">
    <property type="entry name" value="DNA REPAIR PROTEIN RECO"/>
    <property type="match status" value="1"/>
</dbReference>
<dbReference type="NCBIfam" id="TIGR00613">
    <property type="entry name" value="reco"/>
    <property type="match status" value="1"/>
</dbReference>
<dbReference type="Pfam" id="PF02565">
    <property type="entry name" value="RecO_C"/>
    <property type="match status" value="1"/>
</dbReference>
<dbReference type="InterPro" id="IPR037278">
    <property type="entry name" value="ARFGAP/RecO"/>
</dbReference>
<accession>A0A124FMZ9</accession>
<dbReference type="InterPro" id="IPR042242">
    <property type="entry name" value="RecO_C"/>
</dbReference>
<sequence length="258" mass="30095">MDDSDRLINSEAFVITQTDFGEADRFYTVFTRKRGKIKAFARGVRKSRSRKAGHLQPLSLIHLMLAKGKTFWIITQSDTINAYMSIKNDLAKTASALYVFELLDRFAPEDEPLFSLFTLVKETMSRIEEEEDIFLPIKFYELRLLKYTGYMPNLVTCVQCGKEIQPQDQYFSAERGGVLCPTCGVQVYRTRKITLSALKYLRYIQRNPYRKFEKVNPSSSVRTEIDAIMLYYLTYITEKKLNTPAFMNQIKEQDEKKE</sequence>
<dbReference type="GO" id="GO:0006310">
    <property type="term" value="P:DNA recombination"/>
    <property type="evidence" value="ECO:0007669"/>
    <property type="project" value="UniProtKB-UniRule"/>
</dbReference>
<evidence type="ECO:0000256" key="1">
    <source>
        <dbReference type="ARBA" id="ARBA00007452"/>
    </source>
</evidence>
<dbReference type="InterPro" id="IPR003717">
    <property type="entry name" value="RecO"/>
</dbReference>
<evidence type="ECO:0000259" key="8">
    <source>
        <dbReference type="Pfam" id="PF11967"/>
    </source>
</evidence>
<dbReference type="EMBL" id="LGFU01000035">
    <property type="protein sequence ID" value="KUK46361.1"/>
    <property type="molecule type" value="Genomic_DNA"/>
</dbReference>
<dbReference type="Gene3D" id="1.20.1440.120">
    <property type="entry name" value="Recombination protein O, C-terminal domain"/>
    <property type="match status" value="1"/>
</dbReference>
<gene>
    <name evidence="7" type="primary">recO</name>
    <name evidence="9" type="ORF">XD73_0763</name>
</gene>
<proteinExistence type="inferred from homology"/>
<evidence type="ECO:0000256" key="3">
    <source>
        <dbReference type="ARBA" id="ARBA00022763"/>
    </source>
</evidence>
<name>A0A124FMZ9_9CHLR</name>
<protein>
    <recommendedName>
        <fullName evidence="2 7">DNA repair protein RecO</fullName>
    </recommendedName>
    <alternativeName>
        <fullName evidence="6 7">Recombination protein O</fullName>
    </alternativeName>
</protein>
<organism evidence="9 10">
    <name type="scientific">Anaerolinea thermophila</name>
    <dbReference type="NCBI Taxonomy" id="167964"/>
    <lineage>
        <taxon>Bacteria</taxon>
        <taxon>Bacillati</taxon>
        <taxon>Chloroflexota</taxon>
        <taxon>Anaerolineae</taxon>
        <taxon>Anaerolineales</taxon>
        <taxon>Anaerolineaceae</taxon>
        <taxon>Anaerolinea</taxon>
    </lineage>
</organism>
<evidence type="ECO:0000313" key="10">
    <source>
        <dbReference type="Proteomes" id="UP000064249"/>
    </source>
</evidence>
<dbReference type="SUPFAM" id="SSF50249">
    <property type="entry name" value="Nucleic acid-binding proteins"/>
    <property type="match status" value="1"/>
</dbReference>
<evidence type="ECO:0000256" key="5">
    <source>
        <dbReference type="ARBA" id="ARBA00023204"/>
    </source>
</evidence>
<dbReference type="AlphaFoldDB" id="A0A124FMZ9"/>
<reference evidence="9 10" key="1">
    <citation type="journal article" date="2015" name="MBio">
        <title>Genome-Resolved Metagenomic Analysis Reveals Roles for Candidate Phyla and Other Microbial Community Members in Biogeochemical Transformations in Oil Reservoirs.</title>
        <authorList>
            <person name="Hu P."/>
            <person name="Tom L."/>
            <person name="Singh A."/>
            <person name="Thomas B.C."/>
            <person name="Baker B.J."/>
            <person name="Piceno Y.M."/>
            <person name="Andersen G.L."/>
            <person name="Banfield J.F."/>
        </authorList>
    </citation>
    <scope>NUCLEOTIDE SEQUENCE [LARGE SCALE GENOMIC DNA]</scope>
    <source>
        <strain evidence="9">46_16</strain>
    </source>
</reference>
<comment type="function">
    <text evidence="7">Involved in DNA repair and RecF pathway recombination.</text>
</comment>